<dbReference type="GO" id="GO:0016757">
    <property type="term" value="F:glycosyltransferase activity"/>
    <property type="evidence" value="ECO:0007669"/>
    <property type="project" value="UniProtKB-KW"/>
</dbReference>
<dbReference type="Gene3D" id="3.40.50.2000">
    <property type="entry name" value="Glycogen Phosphorylase B"/>
    <property type="match status" value="2"/>
</dbReference>
<reference evidence="3 4" key="1">
    <citation type="submission" date="2023-12" db="EMBL/GenBank/DDBJ databases">
        <title>A. evansii MAY27, complete genome.</title>
        <authorList>
            <person name="Wang Y."/>
        </authorList>
    </citation>
    <scope>NUCLEOTIDE SEQUENCE [LARGE SCALE GENOMIC DNA]</scope>
    <source>
        <strain evidence="3 4">MAY27</strain>
    </source>
</reference>
<keyword evidence="4" id="KW-1185">Reference proteome</keyword>
<gene>
    <name evidence="3" type="ORF">U5817_20445</name>
</gene>
<evidence type="ECO:0000313" key="3">
    <source>
        <dbReference type="EMBL" id="WRL45549.1"/>
    </source>
</evidence>
<sequence length="385" mass="41913">MKQGYLVITELFLPTKGGTAVWFDEVYRRLGGKEIAIVTAAVPGGDAHDTGHPNSVHRVSLRRVPWLRPESLGMYVRLLAKSLALSLEQRFCAVHAGRALPEGLVAWIVGRLSRRAVTVYAHGEELTGWGRGNKFRVMRFVLRHADHVIANSDFTFEVLVGMGVPRDRIVIINPGVDVVRFRPGLPCQDLRDSLQLGPGARLLLSVGRLNRRKGFDTVIRCLPELIAGGHDVHYAIVGIGEDRSYLEALAHETGVAERVHLLGHVPMDDLPRWYNACDLFVLVNRDIDGDTEGFGLVFLEAAACGKVSVAGTAGGTGAAVLDGVTGLRVDGCDERAIVAVIGRLFCDAQLAEHLASHALVRVRQELNWDAVADRTRGLLPVATDV</sequence>
<protein>
    <submittedName>
        <fullName evidence="3">Glycosyltransferase family 4 protein</fullName>
        <ecNumber evidence="3">2.4.-.-</ecNumber>
    </submittedName>
</protein>
<dbReference type="SUPFAM" id="SSF53756">
    <property type="entry name" value="UDP-Glycosyltransferase/glycogen phosphorylase"/>
    <property type="match status" value="1"/>
</dbReference>
<organism evidence="3 4">
    <name type="scientific">Aromatoleum evansii</name>
    <name type="common">Azoarcus evansii</name>
    <dbReference type="NCBI Taxonomy" id="59406"/>
    <lineage>
        <taxon>Bacteria</taxon>
        <taxon>Pseudomonadati</taxon>
        <taxon>Pseudomonadota</taxon>
        <taxon>Betaproteobacteria</taxon>
        <taxon>Rhodocyclales</taxon>
        <taxon>Rhodocyclaceae</taxon>
        <taxon>Aromatoleum</taxon>
    </lineage>
</organism>
<accession>A0ABZ1AJW4</accession>
<evidence type="ECO:0000259" key="2">
    <source>
        <dbReference type="Pfam" id="PF13439"/>
    </source>
</evidence>
<dbReference type="InterPro" id="IPR028098">
    <property type="entry name" value="Glyco_trans_4-like_N"/>
</dbReference>
<feature type="domain" description="Glycosyl transferase family 1" evidence="1">
    <location>
        <begin position="191"/>
        <end position="356"/>
    </location>
</feature>
<evidence type="ECO:0000259" key="1">
    <source>
        <dbReference type="Pfam" id="PF00534"/>
    </source>
</evidence>
<dbReference type="RefSeq" id="WP_407278618.1">
    <property type="nucleotide sequence ID" value="NZ_CP141259.1"/>
</dbReference>
<dbReference type="CDD" id="cd03801">
    <property type="entry name" value="GT4_PimA-like"/>
    <property type="match status" value="1"/>
</dbReference>
<dbReference type="Pfam" id="PF00534">
    <property type="entry name" value="Glycos_transf_1"/>
    <property type="match status" value="1"/>
</dbReference>
<dbReference type="PANTHER" id="PTHR45947">
    <property type="entry name" value="SULFOQUINOVOSYL TRANSFERASE SQD2"/>
    <property type="match status" value="1"/>
</dbReference>
<dbReference type="PANTHER" id="PTHR45947:SF3">
    <property type="entry name" value="SULFOQUINOVOSYL TRANSFERASE SQD2"/>
    <property type="match status" value="1"/>
</dbReference>
<dbReference type="EMBL" id="CP141259">
    <property type="protein sequence ID" value="WRL45549.1"/>
    <property type="molecule type" value="Genomic_DNA"/>
</dbReference>
<dbReference type="Pfam" id="PF13439">
    <property type="entry name" value="Glyco_transf_4"/>
    <property type="match status" value="1"/>
</dbReference>
<dbReference type="InterPro" id="IPR001296">
    <property type="entry name" value="Glyco_trans_1"/>
</dbReference>
<dbReference type="InterPro" id="IPR050194">
    <property type="entry name" value="Glycosyltransferase_grp1"/>
</dbReference>
<dbReference type="Proteomes" id="UP001626593">
    <property type="component" value="Chromosome"/>
</dbReference>
<evidence type="ECO:0000313" key="4">
    <source>
        <dbReference type="Proteomes" id="UP001626593"/>
    </source>
</evidence>
<proteinExistence type="predicted"/>
<dbReference type="EC" id="2.4.-.-" evidence="3"/>
<name>A0ABZ1AJW4_AROEV</name>
<feature type="domain" description="Glycosyltransferase subfamily 4-like N-terminal" evidence="2">
    <location>
        <begin position="17"/>
        <end position="178"/>
    </location>
</feature>
<keyword evidence="3" id="KW-0808">Transferase</keyword>
<keyword evidence="3" id="KW-0328">Glycosyltransferase</keyword>